<name>A0ABW9ZSY8_9BACT</name>
<evidence type="ECO:0000259" key="3">
    <source>
        <dbReference type="Pfam" id="PF01464"/>
    </source>
</evidence>
<dbReference type="InterPro" id="IPR023346">
    <property type="entry name" value="Lysozyme-like_dom_sf"/>
</dbReference>
<evidence type="ECO:0000313" key="5">
    <source>
        <dbReference type="Proteomes" id="UP000753802"/>
    </source>
</evidence>
<comment type="similarity">
    <text evidence="1">Belongs to the transglycosylase Slt family.</text>
</comment>
<sequence length="356" mass="39994">MRWFGININSHISLARIGLVGFSFVVGSMATMSFTNKPDDGQLISDSTISDKNGFKSLFASNTFDATKPYATQLNPRAVSFVQEYIRKQGKELERMKSWGKPYFDLYDNVLSLYGVPKEMKYLSVIESHLSSGLVSWAGAVGPWQLMDYEARRFGLRTGGAGDDRMDYYKSTHVAAKLMKELYTEFGDWLLVVAAYNGGAGRVRQAIKRSGSRDFWELQYNLPEETRNHVKKFIGTHYVFEGSGGWTTLTASETEAQKQLFAKPQEAVLTDLDLENTATTEISGRYNSVIVANGLAMEINQFNKWNPGFDKTLAEGKKYPLRLQKDKVAVFHARKNNFLMESVRALLDGNTSSPAK</sequence>
<dbReference type="Pfam" id="PF01464">
    <property type="entry name" value="SLT"/>
    <property type="match status" value="1"/>
</dbReference>
<dbReference type="PANTHER" id="PTHR37423">
    <property type="entry name" value="SOLUBLE LYTIC MUREIN TRANSGLYCOSYLASE-RELATED"/>
    <property type="match status" value="1"/>
</dbReference>
<dbReference type="CDD" id="cd16894">
    <property type="entry name" value="MltD-like"/>
    <property type="match status" value="1"/>
</dbReference>
<dbReference type="PANTHER" id="PTHR37423:SF2">
    <property type="entry name" value="MEMBRANE-BOUND LYTIC MUREIN TRANSGLYCOSYLASE C"/>
    <property type="match status" value="1"/>
</dbReference>
<evidence type="ECO:0000256" key="2">
    <source>
        <dbReference type="SAM" id="Phobius"/>
    </source>
</evidence>
<dbReference type="Gene3D" id="1.10.530.10">
    <property type="match status" value="1"/>
</dbReference>
<accession>A0ABW9ZSY8</accession>
<feature type="domain" description="Transglycosylase SLT" evidence="3">
    <location>
        <begin position="117"/>
        <end position="218"/>
    </location>
</feature>
<proteinExistence type="inferred from homology"/>
<protein>
    <submittedName>
        <fullName evidence="4">Lytic transglycosylase domain-containing protein</fullName>
    </submittedName>
</protein>
<keyword evidence="2" id="KW-1133">Transmembrane helix</keyword>
<keyword evidence="2" id="KW-0472">Membrane</keyword>
<keyword evidence="2" id="KW-0812">Transmembrane</keyword>
<comment type="caution">
    <text evidence="4">The sequence shown here is derived from an EMBL/GenBank/DDBJ whole genome shotgun (WGS) entry which is preliminary data.</text>
</comment>
<dbReference type="InterPro" id="IPR008258">
    <property type="entry name" value="Transglycosylase_SLT_dom_1"/>
</dbReference>
<evidence type="ECO:0000256" key="1">
    <source>
        <dbReference type="ARBA" id="ARBA00007734"/>
    </source>
</evidence>
<dbReference type="Proteomes" id="UP000753802">
    <property type="component" value="Unassembled WGS sequence"/>
</dbReference>
<dbReference type="SUPFAM" id="SSF53955">
    <property type="entry name" value="Lysozyme-like"/>
    <property type="match status" value="1"/>
</dbReference>
<dbReference type="EMBL" id="JAACJS010000002">
    <property type="protein sequence ID" value="NCI48852.1"/>
    <property type="molecule type" value="Genomic_DNA"/>
</dbReference>
<keyword evidence="5" id="KW-1185">Reference proteome</keyword>
<reference evidence="4 5" key="1">
    <citation type="submission" date="2020-01" db="EMBL/GenBank/DDBJ databases">
        <title>Genome analysis.</title>
        <authorList>
            <person name="Wu S."/>
            <person name="Wang G."/>
        </authorList>
    </citation>
    <scope>NUCLEOTIDE SEQUENCE [LARGE SCALE GENOMIC DNA]</scope>
    <source>
        <strain evidence="4 5">SYL130</strain>
    </source>
</reference>
<gene>
    <name evidence="4" type="ORF">GWC95_02890</name>
</gene>
<evidence type="ECO:0000313" key="4">
    <source>
        <dbReference type="EMBL" id="NCI48852.1"/>
    </source>
</evidence>
<organism evidence="4 5">
    <name type="scientific">Sediminibacterium roseum</name>
    <dbReference type="NCBI Taxonomy" id="1978412"/>
    <lineage>
        <taxon>Bacteria</taxon>
        <taxon>Pseudomonadati</taxon>
        <taxon>Bacteroidota</taxon>
        <taxon>Chitinophagia</taxon>
        <taxon>Chitinophagales</taxon>
        <taxon>Chitinophagaceae</taxon>
        <taxon>Sediminibacterium</taxon>
    </lineage>
</organism>
<dbReference type="RefSeq" id="WP_161817161.1">
    <property type="nucleotide sequence ID" value="NZ_JAACJS010000002.1"/>
</dbReference>
<feature type="transmembrane region" description="Helical" evidence="2">
    <location>
        <begin position="12"/>
        <end position="34"/>
    </location>
</feature>